<evidence type="ECO:0000313" key="3">
    <source>
        <dbReference type="Proteomes" id="UP000221168"/>
    </source>
</evidence>
<evidence type="ECO:0000259" key="1">
    <source>
        <dbReference type="Pfam" id="PF12697"/>
    </source>
</evidence>
<keyword evidence="3" id="KW-1185">Reference proteome</keyword>
<dbReference type="InterPro" id="IPR000073">
    <property type="entry name" value="AB_hydrolase_1"/>
</dbReference>
<dbReference type="OrthoDB" id="9814966at2"/>
<dbReference type="InterPro" id="IPR029058">
    <property type="entry name" value="AB_hydrolase_fold"/>
</dbReference>
<accession>A0A2G1QK15</accession>
<dbReference type="RefSeq" id="WP_099307652.1">
    <property type="nucleotide sequence ID" value="NZ_PDVP01000012.1"/>
</dbReference>
<dbReference type="Gene3D" id="3.40.50.1820">
    <property type="entry name" value="alpha/beta hydrolase"/>
    <property type="match status" value="1"/>
</dbReference>
<protein>
    <recommendedName>
        <fullName evidence="1">AB hydrolase-1 domain-containing protein</fullName>
    </recommendedName>
</protein>
<dbReference type="AlphaFoldDB" id="A0A2G1QK15"/>
<dbReference type="EMBL" id="PDVP01000012">
    <property type="protein sequence ID" value="PHP65866.1"/>
    <property type="molecule type" value="Genomic_DNA"/>
</dbReference>
<dbReference type="SUPFAM" id="SSF53474">
    <property type="entry name" value="alpha/beta-Hydrolases"/>
    <property type="match status" value="1"/>
</dbReference>
<comment type="caution">
    <text evidence="2">The sequence shown here is derived from an EMBL/GenBank/DDBJ whole genome shotgun (WGS) entry which is preliminary data.</text>
</comment>
<proteinExistence type="predicted"/>
<organism evidence="2 3">
    <name type="scientific">Zhengella mangrovi</name>
    <dbReference type="NCBI Taxonomy" id="1982044"/>
    <lineage>
        <taxon>Bacteria</taxon>
        <taxon>Pseudomonadati</taxon>
        <taxon>Pseudomonadota</taxon>
        <taxon>Alphaproteobacteria</taxon>
        <taxon>Hyphomicrobiales</taxon>
        <taxon>Notoacmeibacteraceae</taxon>
        <taxon>Zhengella</taxon>
    </lineage>
</organism>
<dbReference type="PANTHER" id="PTHR37017:SF11">
    <property type="entry name" value="ESTERASE_LIPASE_THIOESTERASE DOMAIN-CONTAINING PROTEIN"/>
    <property type="match status" value="1"/>
</dbReference>
<dbReference type="PANTHER" id="PTHR37017">
    <property type="entry name" value="AB HYDROLASE-1 DOMAIN-CONTAINING PROTEIN-RELATED"/>
    <property type="match status" value="1"/>
</dbReference>
<dbReference type="Proteomes" id="UP000221168">
    <property type="component" value="Unassembled WGS sequence"/>
</dbReference>
<feature type="domain" description="AB hydrolase-1" evidence="1">
    <location>
        <begin position="39"/>
        <end position="232"/>
    </location>
</feature>
<dbReference type="Pfam" id="PF12697">
    <property type="entry name" value="Abhydrolase_6"/>
    <property type="match status" value="1"/>
</dbReference>
<name>A0A2G1QK15_9HYPH</name>
<reference evidence="2 3" key="1">
    <citation type="submission" date="2017-10" db="EMBL/GenBank/DDBJ databases">
        <title>Sedimentibacterium mangrovi gen. nov., sp. nov., a novel member of family Phyllobacteriacea isolated from mangrove sediment.</title>
        <authorList>
            <person name="Liao H."/>
            <person name="Tian Y."/>
        </authorList>
    </citation>
    <scope>NUCLEOTIDE SEQUENCE [LARGE SCALE GENOMIC DNA]</scope>
    <source>
        <strain evidence="2 3">X9-2-2</strain>
    </source>
</reference>
<dbReference type="InterPro" id="IPR052897">
    <property type="entry name" value="Sec-Metab_Biosynth_Hydrolase"/>
</dbReference>
<evidence type="ECO:0000313" key="2">
    <source>
        <dbReference type="EMBL" id="PHP65866.1"/>
    </source>
</evidence>
<sequence>MPANAASVSTSLISFSSKISRQQFIAYVSVRNSGGSSTLAGHGKEANRKGVTFADSEAILLETLARQERPVILVGHSAAGVLLQQAAGKAGDKISAVVFHNAFIIADGSSLFDALPPDIAKAFDAEAKASADNTLGVNDGFWRHVLLAGVEETQASEIIAQMVPQPFGYYTHKIDTSSFAKLTAPKFVLLATDDNSLPQAAWKAMAQSVGESTLIQISGGHEALFTHPADVAGGLATIAKLVAEQ</sequence>
<gene>
    <name evidence="2" type="ORF">CSC94_17470</name>
</gene>